<dbReference type="GO" id="GO:0004521">
    <property type="term" value="F:RNA endonuclease activity"/>
    <property type="evidence" value="ECO:0007669"/>
    <property type="project" value="TreeGrafter"/>
</dbReference>
<accession>A0A9D1YU21</accession>
<protein>
    <submittedName>
        <fullName evidence="3">Type II toxin-antitoxin system PemK/MazF family toxin</fullName>
    </submittedName>
</protein>
<dbReference type="GO" id="GO:0003677">
    <property type="term" value="F:DNA binding"/>
    <property type="evidence" value="ECO:0007669"/>
    <property type="project" value="InterPro"/>
</dbReference>
<dbReference type="PANTHER" id="PTHR33988:SF2">
    <property type="entry name" value="ENDORIBONUCLEASE MAZF"/>
    <property type="match status" value="1"/>
</dbReference>
<dbReference type="EMBL" id="DXDC01000055">
    <property type="protein sequence ID" value="HIY65040.1"/>
    <property type="molecule type" value="Genomic_DNA"/>
</dbReference>
<sequence>MREICLAHLDKTRPVVVLTRHIAREAMTKVTVAPITSTIKGLYSEVRLDTANGLDGACVASIDNTVTIPSARLGKAIGYLLPEQERALADAIVSAFDLELPLIR</sequence>
<evidence type="ECO:0000313" key="3">
    <source>
        <dbReference type="EMBL" id="HIY65040.1"/>
    </source>
</evidence>
<dbReference type="AlphaFoldDB" id="A0A9D1YU21"/>
<proteinExistence type="inferred from homology"/>
<reference evidence="3" key="1">
    <citation type="journal article" date="2021" name="PeerJ">
        <title>Extensive microbial diversity within the chicken gut microbiome revealed by metagenomics and culture.</title>
        <authorList>
            <person name="Gilroy R."/>
            <person name="Ravi A."/>
            <person name="Getino M."/>
            <person name="Pursley I."/>
            <person name="Horton D.L."/>
            <person name="Alikhan N.F."/>
            <person name="Baker D."/>
            <person name="Gharbi K."/>
            <person name="Hall N."/>
            <person name="Watson M."/>
            <person name="Adriaenssens E.M."/>
            <person name="Foster-Nyarko E."/>
            <person name="Jarju S."/>
            <person name="Secka A."/>
            <person name="Antonio M."/>
            <person name="Oren A."/>
            <person name="Chaudhuri R.R."/>
            <person name="La Ragione R."/>
            <person name="Hildebrand F."/>
            <person name="Pallen M.J."/>
        </authorList>
    </citation>
    <scope>NUCLEOTIDE SEQUENCE</scope>
    <source>
        <strain evidence="3">ChiGjej1B1-98</strain>
    </source>
</reference>
<organism evidence="3 4">
    <name type="scientific">Candidatus Agrococcus pullicola</name>
    <dbReference type="NCBI Taxonomy" id="2838429"/>
    <lineage>
        <taxon>Bacteria</taxon>
        <taxon>Bacillati</taxon>
        <taxon>Actinomycetota</taxon>
        <taxon>Actinomycetes</taxon>
        <taxon>Micrococcales</taxon>
        <taxon>Microbacteriaceae</taxon>
        <taxon>Agrococcus</taxon>
    </lineage>
</organism>
<dbReference type="GO" id="GO:0016075">
    <property type="term" value="P:rRNA catabolic process"/>
    <property type="evidence" value="ECO:0007669"/>
    <property type="project" value="TreeGrafter"/>
</dbReference>
<dbReference type="InterPro" id="IPR003477">
    <property type="entry name" value="PemK-like"/>
</dbReference>
<dbReference type="Gene3D" id="2.30.30.110">
    <property type="match status" value="1"/>
</dbReference>
<keyword evidence="2" id="KW-1277">Toxin-antitoxin system</keyword>
<evidence type="ECO:0000256" key="1">
    <source>
        <dbReference type="ARBA" id="ARBA00007521"/>
    </source>
</evidence>
<comment type="similarity">
    <text evidence="1">Belongs to the PemK/MazF family.</text>
</comment>
<evidence type="ECO:0000313" key="4">
    <source>
        <dbReference type="Proteomes" id="UP000824005"/>
    </source>
</evidence>
<evidence type="ECO:0000256" key="2">
    <source>
        <dbReference type="ARBA" id="ARBA00022649"/>
    </source>
</evidence>
<dbReference type="InterPro" id="IPR011067">
    <property type="entry name" value="Plasmid_toxin/cell-grow_inhib"/>
</dbReference>
<dbReference type="Pfam" id="PF02452">
    <property type="entry name" value="PemK_toxin"/>
    <property type="match status" value="1"/>
</dbReference>
<name>A0A9D1YU21_9MICO</name>
<reference evidence="3" key="2">
    <citation type="submission" date="2021-04" db="EMBL/GenBank/DDBJ databases">
        <authorList>
            <person name="Gilroy R."/>
        </authorList>
    </citation>
    <scope>NUCLEOTIDE SEQUENCE</scope>
    <source>
        <strain evidence="3">ChiGjej1B1-98</strain>
    </source>
</reference>
<dbReference type="Proteomes" id="UP000824005">
    <property type="component" value="Unassembled WGS sequence"/>
</dbReference>
<comment type="caution">
    <text evidence="3">The sequence shown here is derived from an EMBL/GenBank/DDBJ whole genome shotgun (WGS) entry which is preliminary data.</text>
</comment>
<dbReference type="SUPFAM" id="SSF50118">
    <property type="entry name" value="Cell growth inhibitor/plasmid maintenance toxic component"/>
    <property type="match status" value="1"/>
</dbReference>
<dbReference type="GO" id="GO:0006402">
    <property type="term" value="P:mRNA catabolic process"/>
    <property type="evidence" value="ECO:0007669"/>
    <property type="project" value="TreeGrafter"/>
</dbReference>
<gene>
    <name evidence="3" type="ORF">H9830_02025</name>
</gene>
<dbReference type="PANTHER" id="PTHR33988">
    <property type="entry name" value="ENDORIBONUCLEASE MAZF-RELATED"/>
    <property type="match status" value="1"/>
</dbReference>